<keyword evidence="1" id="KW-0472">Membrane</keyword>
<dbReference type="EMBL" id="JABFUD020000005">
    <property type="protein sequence ID" value="KAI5079699.1"/>
    <property type="molecule type" value="Genomic_DNA"/>
</dbReference>
<sequence length="557" mass="62560">MARRKRSHLKAAEKQKWVRALGVIGLLSLMASIISIAVLEKTRLGLNKDHLSHVSRIAFGSGTSVDYRSQPIWVQGVIPSNPNAWIWLGDMAYMDKPRINCDDLPWHPQCNCSSSWLHQPNYSCMAGNSEFASSRMEVQLSNPDYAQFLAFMCPGHRAKRLHPPTGSDPSVCQRQIFGTYDDQDYGWEHGNRRLPQKDNMKQFFLDAIGEPNESPRRQPGRGIEWKHTMDAGDVNQSIDILLLDERYYRDTLPCYTRRMFCEKVALADQQHPKHAWCLDFLQEGKLGKGSCCKKDEDIAYGWCLQSSNKAHALWDSICDPKSHKYGHYASPFGNGEVGDIINEDDEISNSTFCEILGEQQRRWFEDAILGSNAPLKLVVSSSVVLGNPIKKSCQDLGSSTNEAECPCFGDDWECYKPAQLQLLNVLTRSSGCVVLLTGGLEYSDIRVLKPGVRHTLLHYGDLNLSYPLYQAMASGLTASSTRNFSCDVLRQDPLHLRDHAECDFVKAPAFGMVEVVWASGSVKLQIRDGLTGAVKLESKFKLSSCLQRDQTRKLKGS</sequence>
<dbReference type="PANTHER" id="PTHR33987:SF2">
    <property type="entry name" value="ALKALINE PHOSPHATASE D"/>
    <property type="match status" value="1"/>
</dbReference>
<dbReference type="Gene3D" id="3.60.21.70">
    <property type="entry name" value="PhoD-like phosphatase"/>
    <property type="match status" value="1"/>
</dbReference>
<keyword evidence="1" id="KW-1133">Transmembrane helix</keyword>
<dbReference type="OrthoDB" id="10266805at2759"/>
<comment type="caution">
    <text evidence="2">The sequence shown here is derived from an EMBL/GenBank/DDBJ whole genome shotgun (WGS) entry which is preliminary data.</text>
</comment>
<organism evidence="2 3">
    <name type="scientific">Adiantum capillus-veneris</name>
    <name type="common">Maidenhair fern</name>
    <dbReference type="NCBI Taxonomy" id="13818"/>
    <lineage>
        <taxon>Eukaryota</taxon>
        <taxon>Viridiplantae</taxon>
        <taxon>Streptophyta</taxon>
        <taxon>Embryophyta</taxon>
        <taxon>Tracheophyta</taxon>
        <taxon>Polypodiopsida</taxon>
        <taxon>Polypodiidae</taxon>
        <taxon>Polypodiales</taxon>
        <taxon>Pteridineae</taxon>
        <taxon>Pteridaceae</taxon>
        <taxon>Vittarioideae</taxon>
        <taxon>Adiantum</taxon>
    </lineage>
</organism>
<reference evidence="2 3" key="1">
    <citation type="submission" date="2021-01" db="EMBL/GenBank/DDBJ databases">
        <title>Adiantum capillus-veneris genome.</title>
        <authorList>
            <person name="Fang Y."/>
            <person name="Liao Q."/>
        </authorList>
    </citation>
    <scope>NUCLEOTIDE SEQUENCE [LARGE SCALE GENOMIC DNA]</scope>
    <source>
        <strain evidence="2">H3</strain>
        <tissue evidence="2">Leaf</tissue>
    </source>
</reference>
<accession>A0A9D4V522</accession>
<gene>
    <name evidence="2" type="ORF">GOP47_0005178</name>
</gene>
<keyword evidence="1" id="KW-0812">Transmembrane</keyword>
<dbReference type="PANTHER" id="PTHR33987">
    <property type="entry name" value="CALCINEURIN-LIKE METALLO-PHOSPHOESTERASE SUPERFAMILY PROTEIN"/>
    <property type="match status" value="1"/>
</dbReference>
<evidence type="ECO:0000256" key="1">
    <source>
        <dbReference type="SAM" id="Phobius"/>
    </source>
</evidence>
<protein>
    <submittedName>
        <fullName evidence="2">Uncharacterized protein</fullName>
    </submittedName>
</protein>
<feature type="transmembrane region" description="Helical" evidence="1">
    <location>
        <begin position="20"/>
        <end position="39"/>
    </location>
</feature>
<keyword evidence="3" id="KW-1185">Reference proteome</keyword>
<evidence type="ECO:0000313" key="2">
    <source>
        <dbReference type="EMBL" id="KAI5079699.1"/>
    </source>
</evidence>
<proteinExistence type="predicted"/>
<dbReference type="Proteomes" id="UP000886520">
    <property type="component" value="Chromosome 5"/>
</dbReference>
<evidence type="ECO:0000313" key="3">
    <source>
        <dbReference type="Proteomes" id="UP000886520"/>
    </source>
</evidence>
<dbReference type="InterPro" id="IPR038607">
    <property type="entry name" value="PhoD-like_sf"/>
</dbReference>
<name>A0A9D4V522_ADICA</name>
<dbReference type="AlphaFoldDB" id="A0A9D4V522"/>